<keyword evidence="3" id="KW-1185">Reference proteome</keyword>
<evidence type="ECO:0000256" key="1">
    <source>
        <dbReference type="SAM" id="Phobius"/>
    </source>
</evidence>
<comment type="caution">
    <text evidence="2">The sequence shown here is derived from an EMBL/GenBank/DDBJ whole genome shotgun (WGS) entry which is preliminary data.</text>
</comment>
<gene>
    <name evidence="2" type="ORF">AQJ11_38925</name>
</gene>
<evidence type="ECO:0008006" key="4">
    <source>
        <dbReference type="Google" id="ProtNLM"/>
    </source>
</evidence>
<dbReference type="EMBL" id="LMWP01000051">
    <property type="protein sequence ID" value="KUN16768.1"/>
    <property type="molecule type" value="Genomic_DNA"/>
</dbReference>
<keyword evidence="1" id="KW-1133">Transmembrane helix</keyword>
<sequence length="114" mass="13093">MDAKDEVMRGLTDLEDYLYWDAYRRAAQDRAADFAARVPGLSEGQRADIEWWYVEEQIRASRTIADHVTDQIAMMEARHTERYTRLRRKACVALTLLAGVVLILCVSLVLATMD</sequence>
<dbReference type="AlphaFoldDB" id="A0A117Q9Y3"/>
<dbReference type="Proteomes" id="UP000053398">
    <property type="component" value="Unassembled WGS sequence"/>
</dbReference>
<protein>
    <recommendedName>
        <fullName evidence="4">Cytochrome C oxidase subunit I</fullName>
    </recommendedName>
</protein>
<keyword evidence="1" id="KW-0812">Transmembrane</keyword>
<organism evidence="2 3">
    <name type="scientific">Streptomyces corchorusii</name>
    <name type="common">Streptomyces chibaensis</name>
    <dbReference type="NCBI Taxonomy" id="1903"/>
    <lineage>
        <taxon>Bacteria</taxon>
        <taxon>Bacillati</taxon>
        <taxon>Actinomycetota</taxon>
        <taxon>Actinomycetes</taxon>
        <taxon>Kitasatosporales</taxon>
        <taxon>Streptomycetaceae</taxon>
        <taxon>Streptomyces</taxon>
    </lineage>
</organism>
<evidence type="ECO:0000313" key="2">
    <source>
        <dbReference type="EMBL" id="KUN16768.1"/>
    </source>
</evidence>
<reference evidence="2 3" key="1">
    <citation type="submission" date="2015-10" db="EMBL/GenBank/DDBJ databases">
        <title>Draft genome sequence of Streptomyces corchorusii DSM 40340, type strain for the species Streptomyces corchorusii.</title>
        <authorList>
            <person name="Ruckert C."/>
            <person name="Winkler A."/>
            <person name="Kalinowski J."/>
            <person name="Kampfer P."/>
            <person name="Glaeser S."/>
        </authorList>
    </citation>
    <scope>NUCLEOTIDE SEQUENCE [LARGE SCALE GENOMIC DNA]</scope>
    <source>
        <strain evidence="2 3">DSM 40340</strain>
    </source>
</reference>
<feature type="transmembrane region" description="Helical" evidence="1">
    <location>
        <begin position="90"/>
        <end position="111"/>
    </location>
</feature>
<accession>A0A117Q9Y3</accession>
<proteinExistence type="predicted"/>
<evidence type="ECO:0000313" key="3">
    <source>
        <dbReference type="Proteomes" id="UP000053398"/>
    </source>
</evidence>
<dbReference type="RefSeq" id="WP_059266504.1">
    <property type="nucleotide sequence ID" value="NZ_KQ948372.1"/>
</dbReference>
<name>A0A117Q9Y3_STRCK</name>
<keyword evidence="1" id="KW-0472">Membrane</keyword>